<keyword evidence="2" id="KW-1185">Reference proteome</keyword>
<accession>A0ACC0YJP4</accession>
<name>A0ACC0YJP4_9ROSI</name>
<comment type="caution">
    <text evidence="1">The sequence shown here is derived from an EMBL/GenBank/DDBJ whole genome shotgun (WGS) entry which is preliminary data.</text>
</comment>
<dbReference type="EMBL" id="CM047741">
    <property type="protein sequence ID" value="KAJ0037787.1"/>
    <property type="molecule type" value="Genomic_DNA"/>
</dbReference>
<proteinExistence type="predicted"/>
<gene>
    <name evidence="1" type="ORF">Pint_23519</name>
</gene>
<dbReference type="Proteomes" id="UP001163603">
    <property type="component" value="Chromosome 6"/>
</dbReference>
<reference evidence="2" key="1">
    <citation type="journal article" date="2023" name="G3 (Bethesda)">
        <title>Genome assembly and association tests identify interacting loci associated with vigor, precocity, and sex in interspecific pistachio rootstocks.</title>
        <authorList>
            <person name="Palmer W."/>
            <person name="Jacygrad E."/>
            <person name="Sagayaradj S."/>
            <person name="Cavanaugh K."/>
            <person name="Han R."/>
            <person name="Bertier L."/>
            <person name="Beede B."/>
            <person name="Kafkas S."/>
            <person name="Golino D."/>
            <person name="Preece J."/>
            <person name="Michelmore R."/>
        </authorList>
    </citation>
    <scope>NUCLEOTIDE SEQUENCE [LARGE SCALE GENOMIC DNA]</scope>
</reference>
<sequence length="729" mass="81494">MKMEDEEEGPPLAVQIDETAEEPSYSSNNADVSVGVTVITGFLGAGKSTLVNYILNAQHGKRIAVILNEFGEEIGVERAMINDGEGGVLVEEWVELANGCICCTVKHSLVQALEQLVQMKERLDHILLETTGLANPAPLASILWLDDQLESAVRLDSIITVVDAKNLLFQINKYRDVSSFPEAIHQIAFADVIILNKIDLVSQEASEDALDKLEKEIHEINSLAHIIRSARCQVDLSKILNCRAYDATHITHLQALLEEHQSVPSSDLHDSDVRTLCICEPGAVDLDKVRLWLEEILWDKKYGMDVYRCKGVLNLQNSDQLHTLQAVREIYEIVPARKWRTEENQMNKIVFIGHHLNKDVLTDSFRTCLTAKPLSTKDGTETSPTSDVPPPRFPADSLSSCSSNRRFKLQQFGAVGEQSSGSIFARMALVVVCGQPSSGKSMAAICLAEALKGSELKETVRIIDETSFHLDRNQSYANMTAEKNLRGVLRSEVDRSVSKDNIIIVDSLNSIKGYRYELWCLARGAGIRYCVLYCDVEENDCRKWNEERREKGEPTYDDNILEDLVRRFEKPDRRNRWDSPLFELWPQRDGIEKSSAAILDAVSYLTKKVDSKTRHVKILQPTIATQNTRFSEANSLYELDRATQEVANAIVEAQSKALGGPLNGISLGQGLPTINISRSVGLPELRRLRRTFIKLTGQTSLSGPPPPSDSDSAKRMFVDYLNRELETTA</sequence>
<evidence type="ECO:0000313" key="2">
    <source>
        <dbReference type="Proteomes" id="UP001163603"/>
    </source>
</evidence>
<protein>
    <submittedName>
        <fullName evidence="1">Uncharacterized protein</fullName>
    </submittedName>
</protein>
<organism evidence="1 2">
    <name type="scientific">Pistacia integerrima</name>
    <dbReference type="NCBI Taxonomy" id="434235"/>
    <lineage>
        <taxon>Eukaryota</taxon>
        <taxon>Viridiplantae</taxon>
        <taxon>Streptophyta</taxon>
        <taxon>Embryophyta</taxon>
        <taxon>Tracheophyta</taxon>
        <taxon>Spermatophyta</taxon>
        <taxon>Magnoliopsida</taxon>
        <taxon>eudicotyledons</taxon>
        <taxon>Gunneridae</taxon>
        <taxon>Pentapetalae</taxon>
        <taxon>rosids</taxon>
        <taxon>malvids</taxon>
        <taxon>Sapindales</taxon>
        <taxon>Anacardiaceae</taxon>
        <taxon>Pistacia</taxon>
    </lineage>
</organism>
<evidence type="ECO:0000313" key="1">
    <source>
        <dbReference type="EMBL" id="KAJ0037787.1"/>
    </source>
</evidence>